<dbReference type="EMBL" id="CM046400">
    <property type="protein sequence ID" value="KAI8523408.1"/>
    <property type="molecule type" value="Genomic_DNA"/>
</dbReference>
<reference evidence="1" key="1">
    <citation type="submission" date="2022-02" db="EMBL/GenBank/DDBJ databases">
        <title>Plant Genome Project.</title>
        <authorList>
            <person name="Zhang R.-G."/>
        </authorList>
    </citation>
    <scope>NUCLEOTIDE SEQUENCE</scope>
    <source>
        <strain evidence="1">AT1</strain>
    </source>
</reference>
<protein>
    <submittedName>
        <fullName evidence="1">Uncharacterized protein</fullName>
    </submittedName>
</protein>
<evidence type="ECO:0000313" key="2">
    <source>
        <dbReference type="Proteomes" id="UP001062846"/>
    </source>
</evidence>
<gene>
    <name evidence="1" type="ORF">RHMOL_Rhmol13G0071100</name>
</gene>
<proteinExistence type="predicted"/>
<evidence type="ECO:0000313" key="1">
    <source>
        <dbReference type="EMBL" id="KAI8523408.1"/>
    </source>
</evidence>
<sequence>MTSRSSWLMICSHHICVARAVKLPSFWLHDLQPSYLSCSCSETTFFLVASDSVGWWFDITLCGDPITSFLLLTPMSSSRLGIPSVRTYPTESGSWAPFGLYGTGRLASRPTTVRPILLPGVSGLPALADPVLDAFGSLVKPGLAHY</sequence>
<dbReference type="Proteomes" id="UP001062846">
    <property type="component" value="Chromosome 13"/>
</dbReference>
<keyword evidence="2" id="KW-1185">Reference proteome</keyword>
<accession>A0ACC0L5D1</accession>
<name>A0ACC0L5D1_RHOML</name>
<organism evidence="1 2">
    <name type="scientific">Rhododendron molle</name>
    <name type="common">Chinese azalea</name>
    <name type="synonym">Azalea mollis</name>
    <dbReference type="NCBI Taxonomy" id="49168"/>
    <lineage>
        <taxon>Eukaryota</taxon>
        <taxon>Viridiplantae</taxon>
        <taxon>Streptophyta</taxon>
        <taxon>Embryophyta</taxon>
        <taxon>Tracheophyta</taxon>
        <taxon>Spermatophyta</taxon>
        <taxon>Magnoliopsida</taxon>
        <taxon>eudicotyledons</taxon>
        <taxon>Gunneridae</taxon>
        <taxon>Pentapetalae</taxon>
        <taxon>asterids</taxon>
        <taxon>Ericales</taxon>
        <taxon>Ericaceae</taxon>
        <taxon>Ericoideae</taxon>
        <taxon>Rhodoreae</taxon>
        <taxon>Rhododendron</taxon>
    </lineage>
</organism>
<comment type="caution">
    <text evidence="1">The sequence shown here is derived from an EMBL/GenBank/DDBJ whole genome shotgun (WGS) entry which is preliminary data.</text>
</comment>